<name>A0ABV1JXH1_9PSEU</name>
<feature type="compositionally biased region" description="Low complexity" evidence="1">
    <location>
        <begin position="566"/>
        <end position="579"/>
    </location>
</feature>
<keyword evidence="2" id="KW-1133">Transmembrane helix</keyword>
<evidence type="ECO:0000256" key="2">
    <source>
        <dbReference type="SAM" id="Phobius"/>
    </source>
</evidence>
<feature type="transmembrane region" description="Helical" evidence="2">
    <location>
        <begin position="129"/>
        <end position="148"/>
    </location>
</feature>
<keyword evidence="2" id="KW-0472">Membrane</keyword>
<organism evidence="3 4">
    <name type="scientific">Pseudonocardia tropica</name>
    <dbReference type="NCBI Taxonomy" id="681289"/>
    <lineage>
        <taxon>Bacteria</taxon>
        <taxon>Bacillati</taxon>
        <taxon>Actinomycetota</taxon>
        <taxon>Actinomycetes</taxon>
        <taxon>Pseudonocardiales</taxon>
        <taxon>Pseudonocardiaceae</taxon>
        <taxon>Pseudonocardia</taxon>
    </lineage>
</organism>
<feature type="transmembrane region" description="Helical" evidence="2">
    <location>
        <begin position="155"/>
        <end position="175"/>
    </location>
</feature>
<dbReference type="Proteomes" id="UP001464923">
    <property type="component" value="Unassembled WGS sequence"/>
</dbReference>
<dbReference type="RefSeq" id="WP_345644305.1">
    <property type="nucleotide sequence ID" value="NZ_BAABLY010000025.1"/>
</dbReference>
<feature type="transmembrane region" description="Helical" evidence="2">
    <location>
        <begin position="181"/>
        <end position="205"/>
    </location>
</feature>
<evidence type="ECO:0000313" key="3">
    <source>
        <dbReference type="EMBL" id="MEQ3540670.1"/>
    </source>
</evidence>
<evidence type="ECO:0000313" key="4">
    <source>
        <dbReference type="Proteomes" id="UP001464923"/>
    </source>
</evidence>
<feature type="transmembrane region" description="Helical" evidence="2">
    <location>
        <begin position="90"/>
        <end position="117"/>
    </location>
</feature>
<keyword evidence="4" id="KW-1185">Reference proteome</keyword>
<dbReference type="EMBL" id="JBEDNP010000010">
    <property type="protein sequence ID" value="MEQ3540670.1"/>
    <property type="molecule type" value="Genomic_DNA"/>
</dbReference>
<reference evidence="3 4" key="1">
    <citation type="submission" date="2024-03" db="EMBL/GenBank/DDBJ databases">
        <title>Draft genome sequence of Pseudonocardia tropica JCM 19149.</title>
        <authorList>
            <person name="Butdee W."/>
            <person name="Duangmal K."/>
        </authorList>
    </citation>
    <scope>NUCLEOTIDE SEQUENCE [LARGE SCALE GENOMIC DNA]</scope>
    <source>
        <strain evidence="3 4">JCM 19149</strain>
    </source>
</reference>
<protein>
    <submittedName>
        <fullName evidence="3">Zinc ribbon domain-containing protein</fullName>
    </submittedName>
</protein>
<gene>
    <name evidence="3" type="ORF">WHI96_17805</name>
</gene>
<feature type="region of interest" description="Disordered" evidence="1">
    <location>
        <begin position="560"/>
        <end position="579"/>
    </location>
</feature>
<keyword evidence="2" id="KW-0812">Transmembrane</keyword>
<accession>A0ABV1JXH1</accession>
<comment type="caution">
    <text evidence="3">The sequence shown here is derived from an EMBL/GenBank/DDBJ whole genome shotgun (WGS) entry which is preliminary data.</text>
</comment>
<proteinExistence type="predicted"/>
<evidence type="ECO:0000256" key="1">
    <source>
        <dbReference type="SAM" id="MobiDB-lite"/>
    </source>
</evidence>
<sequence length="579" mass="63240">MSPVHCPECGVAHQQTARFCGSCGAFLRDDSTRLLCAAVHRDADFCRRVLDEYTVEPVRALPPSPGVNVPAVLRDALASRSRRRVRDGTLTVLFVLLLFVSPGFFAAWLVLAAALVIVQRFGFGRSPVVVTGAVVAGLVAGVASGALVYEVVYGIAQLVTVFGGQLGSGFAELILALRSGYVAAVLFAVIVAVFGTDAYWVGWLTRRRFRRTRFRPDPRVLPGSDTERTLRTFGHDQHGARIARIDAGVEPGDQPGRVPLVVHRGFDPFVGAGLVRAQEALAISLVARDKTVDEPAPVDVLGVHATIEEALSDLRRASSLGPGGRLGALRFDEVVMTSAEDVAEHADGPLAARVLPVLHEPFTDGPPYTTLDEREARTLAVAPEEWARYYRRYRVETWDRQLVLSTFVHVGADDKNLYVERVHCVLPPLPESFREIDQPVSGLRRFGRACAELARFPATIPDRIRQCWSARRIPQPEGTLVPDRYGVGPSLRELAVGDEFRSYFQSTDVLRYGEIIDRVLLRSVGAHLERLGYSAVEFQEAFTQTINDFRGSHFSNSAVGPDAKVTTGPAAATATKGNR</sequence>